<feature type="compositionally biased region" description="Basic and acidic residues" evidence="9">
    <location>
        <begin position="397"/>
        <end position="409"/>
    </location>
</feature>
<dbReference type="SUPFAM" id="SSF55874">
    <property type="entry name" value="ATPase domain of HSP90 chaperone/DNA topoisomerase II/histidine kinase"/>
    <property type="match status" value="1"/>
</dbReference>
<evidence type="ECO:0000259" key="11">
    <source>
        <dbReference type="Pfam" id="PF02518"/>
    </source>
</evidence>
<evidence type="ECO:0000256" key="6">
    <source>
        <dbReference type="ARBA" id="ARBA00022777"/>
    </source>
</evidence>
<evidence type="ECO:0000256" key="5">
    <source>
        <dbReference type="ARBA" id="ARBA00022741"/>
    </source>
</evidence>
<keyword evidence="14" id="KW-1185">Reference proteome</keyword>
<dbReference type="Gene3D" id="3.30.565.10">
    <property type="entry name" value="Histidine kinase-like ATPase, C-terminal domain"/>
    <property type="match status" value="1"/>
</dbReference>
<keyword evidence="8" id="KW-0902">Two-component regulatory system</keyword>
<comment type="catalytic activity">
    <reaction evidence="1">
        <text>ATP + protein L-histidine = ADP + protein N-phospho-L-histidine.</text>
        <dbReference type="EC" id="2.7.13.3"/>
    </reaction>
</comment>
<feature type="transmembrane region" description="Helical" evidence="10">
    <location>
        <begin position="112"/>
        <end position="130"/>
    </location>
</feature>
<feature type="transmembrane region" description="Helical" evidence="10">
    <location>
        <begin position="421"/>
        <end position="443"/>
    </location>
</feature>
<dbReference type="PANTHER" id="PTHR24421:SF10">
    <property type="entry name" value="NITRATE_NITRITE SENSOR PROTEIN NARQ"/>
    <property type="match status" value="1"/>
</dbReference>
<keyword evidence="3" id="KW-0597">Phosphoprotein</keyword>
<evidence type="ECO:0000259" key="12">
    <source>
        <dbReference type="Pfam" id="PF07730"/>
    </source>
</evidence>
<dbReference type="EC" id="2.7.13.3" evidence="2"/>
<dbReference type="EMBL" id="BOMV01000078">
    <property type="protein sequence ID" value="GIE99946.1"/>
    <property type="molecule type" value="Genomic_DNA"/>
</dbReference>
<feature type="domain" description="Histidine kinase/HSP90-like ATPase" evidence="11">
    <location>
        <begin position="297"/>
        <end position="385"/>
    </location>
</feature>
<evidence type="ECO:0000256" key="8">
    <source>
        <dbReference type="ARBA" id="ARBA00023012"/>
    </source>
</evidence>
<dbReference type="RefSeq" id="WP_203787164.1">
    <property type="nucleotide sequence ID" value="NZ_BOMV01000078.1"/>
</dbReference>
<reference evidence="13" key="1">
    <citation type="submission" date="2021-01" db="EMBL/GenBank/DDBJ databases">
        <title>Whole genome shotgun sequence of Actinoplanes rishiriensis NBRC 108556.</title>
        <authorList>
            <person name="Komaki H."/>
            <person name="Tamura T."/>
        </authorList>
    </citation>
    <scope>NUCLEOTIDE SEQUENCE</scope>
    <source>
        <strain evidence="13">NBRC 108556</strain>
    </source>
</reference>
<feature type="transmembrane region" description="Helical" evidence="10">
    <location>
        <begin position="136"/>
        <end position="154"/>
    </location>
</feature>
<proteinExistence type="predicted"/>
<keyword evidence="5" id="KW-0547">Nucleotide-binding</keyword>
<evidence type="ECO:0000313" key="13">
    <source>
        <dbReference type="EMBL" id="GIE99946.1"/>
    </source>
</evidence>
<dbReference type="AlphaFoldDB" id="A0A919K2Z9"/>
<keyword evidence="6 13" id="KW-0418">Kinase</keyword>
<evidence type="ECO:0000256" key="3">
    <source>
        <dbReference type="ARBA" id="ARBA00022553"/>
    </source>
</evidence>
<evidence type="ECO:0000256" key="2">
    <source>
        <dbReference type="ARBA" id="ARBA00012438"/>
    </source>
</evidence>
<feature type="transmembrane region" description="Helical" evidence="10">
    <location>
        <begin position="20"/>
        <end position="41"/>
    </location>
</feature>
<comment type="caution">
    <text evidence="13">The sequence shown here is derived from an EMBL/GenBank/DDBJ whole genome shotgun (WGS) entry which is preliminary data.</text>
</comment>
<dbReference type="CDD" id="cd16917">
    <property type="entry name" value="HATPase_UhpB-NarQ-NarX-like"/>
    <property type="match status" value="1"/>
</dbReference>
<keyword evidence="10" id="KW-0812">Transmembrane</keyword>
<dbReference type="GO" id="GO:0046983">
    <property type="term" value="F:protein dimerization activity"/>
    <property type="evidence" value="ECO:0007669"/>
    <property type="project" value="InterPro"/>
</dbReference>
<evidence type="ECO:0000256" key="4">
    <source>
        <dbReference type="ARBA" id="ARBA00022679"/>
    </source>
</evidence>
<sequence>MWPWQPGGGRPDIVRRCWPAASAVLLWCLLVAPPTLTALAVDPADFRWWELVGPMLPMAAAVALHRRRPLAAVGVAVLLSAVDPWSPIDRFTLAVVVLAYLAGGRPSPPRALWWWTAIAVSGTLVALGFSAERWQWFYTVTVTPVLIAFPWLAARYLRQRRDLMLGGWELARNLEREQAVVADRTRLLERSRIAQDMHDSLGHELSLIALRAAALELGPDLPAGRQADAGELRVAAGEATKRLQEIIGVLRADGGAPVEPVNASIEDLVARAAASGVLVELRRTGEPLDVAPLTGRTAYRIVQESLTNATKHAPGAEITVQVGYRAADVLVTVVNGAVAPAGPPSGLAGGGHGLAGLRERVRLLGGTLAAGPHDGGFRVAATLPNRPAPIDAAAARPHTEPAAETDARQTRAARRARRGSIVVLGLPVAVGVVLAATVAGFLFQMLNSVLPPADFARIEVGQTAAETDPLLPAQELTELPGNVRDRPVPPGAGCHYYLSTHNLLADADVYRVCLAGNRVVSTDVLTPDGRGE</sequence>
<keyword evidence="4" id="KW-0808">Transferase</keyword>
<dbReference type="GO" id="GO:0005524">
    <property type="term" value="F:ATP binding"/>
    <property type="evidence" value="ECO:0007669"/>
    <property type="project" value="UniProtKB-KW"/>
</dbReference>
<evidence type="ECO:0000256" key="10">
    <source>
        <dbReference type="SAM" id="Phobius"/>
    </source>
</evidence>
<dbReference type="Pfam" id="PF02518">
    <property type="entry name" value="HATPase_c"/>
    <property type="match status" value="1"/>
</dbReference>
<dbReference type="Pfam" id="PF07730">
    <property type="entry name" value="HisKA_3"/>
    <property type="match status" value="1"/>
</dbReference>
<name>A0A919K2Z9_9ACTN</name>
<dbReference type="InterPro" id="IPR003594">
    <property type="entry name" value="HATPase_dom"/>
</dbReference>
<accession>A0A919K2Z9</accession>
<dbReference type="PANTHER" id="PTHR24421">
    <property type="entry name" value="NITRATE/NITRITE SENSOR PROTEIN NARX-RELATED"/>
    <property type="match status" value="1"/>
</dbReference>
<feature type="domain" description="Signal transduction histidine kinase subgroup 3 dimerisation and phosphoacceptor" evidence="12">
    <location>
        <begin position="189"/>
        <end position="253"/>
    </location>
</feature>
<organism evidence="13 14">
    <name type="scientific">Paractinoplanes rishiriensis</name>
    <dbReference type="NCBI Taxonomy" id="1050105"/>
    <lineage>
        <taxon>Bacteria</taxon>
        <taxon>Bacillati</taxon>
        <taxon>Actinomycetota</taxon>
        <taxon>Actinomycetes</taxon>
        <taxon>Micromonosporales</taxon>
        <taxon>Micromonosporaceae</taxon>
        <taxon>Paractinoplanes</taxon>
    </lineage>
</organism>
<dbReference type="GO" id="GO:0016020">
    <property type="term" value="C:membrane"/>
    <property type="evidence" value="ECO:0007669"/>
    <property type="project" value="InterPro"/>
</dbReference>
<keyword evidence="10" id="KW-0472">Membrane</keyword>
<dbReference type="InterPro" id="IPR050482">
    <property type="entry name" value="Sensor_HK_TwoCompSys"/>
</dbReference>
<feature type="transmembrane region" description="Helical" evidence="10">
    <location>
        <begin position="85"/>
        <end position="103"/>
    </location>
</feature>
<evidence type="ECO:0000256" key="1">
    <source>
        <dbReference type="ARBA" id="ARBA00000085"/>
    </source>
</evidence>
<protein>
    <recommendedName>
        <fullName evidence="2">histidine kinase</fullName>
        <ecNumber evidence="2">2.7.13.3</ecNumber>
    </recommendedName>
</protein>
<dbReference type="GO" id="GO:0000155">
    <property type="term" value="F:phosphorelay sensor kinase activity"/>
    <property type="evidence" value="ECO:0007669"/>
    <property type="project" value="InterPro"/>
</dbReference>
<evidence type="ECO:0000313" key="14">
    <source>
        <dbReference type="Proteomes" id="UP000636960"/>
    </source>
</evidence>
<dbReference type="InterPro" id="IPR011712">
    <property type="entry name" value="Sig_transdc_His_kin_sub3_dim/P"/>
</dbReference>
<gene>
    <name evidence="13" type="ORF">Ari01nite_74110</name>
</gene>
<evidence type="ECO:0000256" key="9">
    <source>
        <dbReference type="SAM" id="MobiDB-lite"/>
    </source>
</evidence>
<dbReference type="Proteomes" id="UP000636960">
    <property type="component" value="Unassembled WGS sequence"/>
</dbReference>
<feature type="region of interest" description="Disordered" evidence="9">
    <location>
        <begin position="391"/>
        <end position="412"/>
    </location>
</feature>
<dbReference type="InterPro" id="IPR036890">
    <property type="entry name" value="HATPase_C_sf"/>
</dbReference>
<dbReference type="Gene3D" id="1.20.5.1930">
    <property type="match status" value="1"/>
</dbReference>
<keyword evidence="7" id="KW-0067">ATP-binding</keyword>
<keyword evidence="10" id="KW-1133">Transmembrane helix</keyword>
<evidence type="ECO:0000256" key="7">
    <source>
        <dbReference type="ARBA" id="ARBA00022840"/>
    </source>
</evidence>